<feature type="transmembrane region" description="Helical" evidence="7">
    <location>
        <begin position="255"/>
        <end position="276"/>
    </location>
</feature>
<dbReference type="EMBL" id="LBGP01000007">
    <property type="protein sequence ID" value="KQB03263.1"/>
    <property type="molecule type" value="Genomic_DNA"/>
</dbReference>
<comment type="subcellular location">
    <subcellularLocation>
        <location evidence="1">Cell membrane</location>
        <topology evidence="1">Multi-pass membrane protein</topology>
    </subcellularLocation>
</comment>
<feature type="transmembrane region" description="Helical" evidence="7">
    <location>
        <begin position="209"/>
        <end position="229"/>
    </location>
</feature>
<protein>
    <submittedName>
        <fullName evidence="9">Thiamine ABC transporter permease</fullName>
    </submittedName>
</protein>
<gene>
    <name evidence="9" type="ORF">XV92_04130</name>
</gene>
<feature type="transmembrane region" description="Helical" evidence="7">
    <location>
        <begin position="297"/>
        <end position="323"/>
    </location>
</feature>
<evidence type="ECO:0000259" key="8">
    <source>
        <dbReference type="PROSITE" id="PS50928"/>
    </source>
</evidence>
<organism evidence="9 10">
    <name type="scientific">Vibrio metoecus</name>
    <dbReference type="NCBI Taxonomy" id="1481663"/>
    <lineage>
        <taxon>Bacteria</taxon>
        <taxon>Pseudomonadati</taxon>
        <taxon>Pseudomonadota</taxon>
        <taxon>Gammaproteobacteria</taxon>
        <taxon>Vibrionales</taxon>
        <taxon>Vibrionaceae</taxon>
        <taxon>Vibrio</taxon>
    </lineage>
</organism>
<dbReference type="SUPFAM" id="SSF161098">
    <property type="entry name" value="MetI-like"/>
    <property type="match status" value="2"/>
</dbReference>
<dbReference type="PROSITE" id="PS50928">
    <property type="entry name" value="ABC_TM1"/>
    <property type="match status" value="2"/>
</dbReference>
<keyword evidence="6 7" id="KW-0472">Membrane</keyword>
<sequence length="573" mass="64193">MLRLFYLLFVIVCVVPTLPGLLGVTVAAFGYVPPVSLTQFSWFGFQAVAQWHGVGQSIGLTIFSTLASTYLACFLCFMILQAAWTSRYWTSIERCLSPLLAMPHVAFAIGFAFLFDPTGLGARLLHALFNQGLGYTPSEMSWFVNDAHALGLVIMLTLKELPFLLLMSIPLLKQIPIEKMHKAGASLGYQPSQFWWKCILPQWLVKLRFALFAVLAYGVSVVDVAQILGPTNPPTFAVLVWQWFKEPDLSLLPRAAAGAVILFVLATVLLGFALLIERGITQGWRQWQYSGRFAIALPGISLFGVLLAFTLGLLPLLGIWSIAQRWRFPDLLPSQYSLRFWLQEWQGLSAALQPTLIIGLISATLALLLAILAHEYRLRNRLAVPSYLLVLPMLLPQLSILFGLQVMTLIIDQGSYGFWVCWSHLFFVFPLVYLALDGPWRSFNPNFTRVALSLGKSPWQAWVQVKLPILFPAIAFAWAVGLSASFAQYLPTLILGAGRITTLTTEAVALSSGFDRRVTAIYALWQALLPWLFFSLAMLLGTVPRRLKHKLTFPKFAHVSPFRLQWKWQLSNQ</sequence>
<feature type="transmembrane region" description="Helical" evidence="7">
    <location>
        <begin position="520"/>
        <end position="540"/>
    </location>
</feature>
<feature type="transmembrane region" description="Helical" evidence="7">
    <location>
        <begin position="149"/>
        <end position="172"/>
    </location>
</feature>
<dbReference type="Proteomes" id="UP000050491">
    <property type="component" value="Unassembled WGS sequence"/>
</dbReference>
<feature type="transmembrane region" description="Helical" evidence="7">
    <location>
        <begin position="351"/>
        <end position="374"/>
    </location>
</feature>
<feature type="domain" description="ABC transmembrane type-1" evidence="8">
    <location>
        <begin position="352"/>
        <end position="537"/>
    </location>
</feature>
<evidence type="ECO:0000256" key="2">
    <source>
        <dbReference type="ARBA" id="ARBA00022448"/>
    </source>
</evidence>
<dbReference type="GO" id="GO:0055085">
    <property type="term" value="P:transmembrane transport"/>
    <property type="evidence" value="ECO:0007669"/>
    <property type="project" value="InterPro"/>
</dbReference>
<evidence type="ECO:0000313" key="10">
    <source>
        <dbReference type="Proteomes" id="UP000050491"/>
    </source>
</evidence>
<feature type="transmembrane region" description="Helical" evidence="7">
    <location>
        <begin position="7"/>
        <end position="32"/>
    </location>
</feature>
<dbReference type="PATRIC" id="fig|1481663.12.peg.3341"/>
<keyword evidence="4 7" id="KW-0812">Transmembrane</keyword>
<feature type="transmembrane region" description="Helical" evidence="7">
    <location>
        <begin position="469"/>
        <end position="490"/>
    </location>
</feature>
<feature type="transmembrane region" description="Helical" evidence="7">
    <location>
        <begin position="386"/>
        <end position="410"/>
    </location>
</feature>
<evidence type="ECO:0000256" key="1">
    <source>
        <dbReference type="ARBA" id="ARBA00004651"/>
    </source>
</evidence>
<proteinExistence type="predicted"/>
<reference evidence="9 10" key="1">
    <citation type="journal article" date="2015" name="Genome Biol. Evol.">
        <title>The Dynamics of Genetic Interactions between Vibrio metoecus and Vibrio cholerae, Two Close Relatives Co-Occurring in the Environment.</title>
        <authorList>
            <person name="Orata F.D."/>
            <person name="Kirchberger P.C."/>
            <person name="Meheust R."/>
            <person name="Barlow E.J."/>
            <person name="Tarr C.L."/>
            <person name="Boucher Y."/>
        </authorList>
    </citation>
    <scope>NUCLEOTIDE SEQUENCE [LARGE SCALE GENOMIC DNA]</scope>
    <source>
        <strain evidence="9 10">YB5B04</strain>
    </source>
</reference>
<accession>A0A0Q0UHI9</accession>
<comment type="caution">
    <text evidence="9">The sequence shown here is derived from an EMBL/GenBank/DDBJ whole genome shotgun (WGS) entry which is preliminary data.</text>
</comment>
<evidence type="ECO:0000313" key="9">
    <source>
        <dbReference type="EMBL" id="KQB03263.1"/>
    </source>
</evidence>
<dbReference type="AlphaFoldDB" id="A0A0Q0UHI9"/>
<dbReference type="PANTHER" id="PTHR30183:SF6">
    <property type="entry name" value="INNER MEMBRANE ABC TRANSPORTER PERMEASE PROTEIN YNJC"/>
    <property type="match status" value="1"/>
</dbReference>
<evidence type="ECO:0000256" key="5">
    <source>
        <dbReference type="ARBA" id="ARBA00022989"/>
    </source>
</evidence>
<feature type="transmembrane region" description="Helical" evidence="7">
    <location>
        <begin position="96"/>
        <end position="115"/>
    </location>
</feature>
<evidence type="ECO:0000256" key="6">
    <source>
        <dbReference type="ARBA" id="ARBA00023136"/>
    </source>
</evidence>
<feature type="transmembrane region" description="Helical" evidence="7">
    <location>
        <begin position="58"/>
        <end position="84"/>
    </location>
</feature>
<evidence type="ECO:0000256" key="4">
    <source>
        <dbReference type="ARBA" id="ARBA00022692"/>
    </source>
</evidence>
<name>A0A0Q0UHI9_VIBMT</name>
<dbReference type="Gene3D" id="1.10.3720.10">
    <property type="entry name" value="MetI-like"/>
    <property type="match status" value="2"/>
</dbReference>
<feature type="domain" description="ABC transmembrane type-1" evidence="8">
    <location>
        <begin position="54"/>
        <end position="273"/>
    </location>
</feature>
<dbReference type="InterPro" id="IPR035906">
    <property type="entry name" value="MetI-like_sf"/>
</dbReference>
<dbReference type="PANTHER" id="PTHR30183">
    <property type="entry name" value="MOLYBDENUM TRANSPORT SYSTEM PERMEASE PROTEIN MODB"/>
    <property type="match status" value="1"/>
</dbReference>
<dbReference type="InterPro" id="IPR000515">
    <property type="entry name" value="MetI-like"/>
</dbReference>
<dbReference type="RefSeq" id="WP_055064221.1">
    <property type="nucleotide sequence ID" value="NZ_LBGP01000007.1"/>
</dbReference>
<dbReference type="CDD" id="cd06261">
    <property type="entry name" value="TM_PBP2"/>
    <property type="match status" value="1"/>
</dbReference>
<dbReference type="OrthoDB" id="7852521at2"/>
<keyword evidence="2" id="KW-0813">Transport</keyword>
<keyword evidence="5 7" id="KW-1133">Transmembrane helix</keyword>
<dbReference type="GO" id="GO:0005886">
    <property type="term" value="C:plasma membrane"/>
    <property type="evidence" value="ECO:0007669"/>
    <property type="project" value="UniProtKB-SubCell"/>
</dbReference>
<feature type="transmembrane region" description="Helical" evidence="7">
    <location>
        <begin position="416"/>
        <end position="436"/>
    </location>
</feature>
<evidence type="ECO:0000256" key="3">
    <source>
        <dbReference type="ARBA" id="ARBA00022475"/>
    </source>
</evidence>
<evidence type="ECO:0000256" key="7">
    <source>
        <dbReference type="SAM" id="Phobius"/>
    </source>
</evidence>
<keyword evidence="3" id="KW-1003">Cell membrane</keyword>